<evidence type="ECO:0000313" key="3">
    <source>
        <dbReference type="Proteomes" id="UP000516173"/>
    </source>
</evidence>
<feature type="region of interest" description="Disordered" evidence="1">
    <location>
        <begin position="38"/>
        <end position="74"/>
    </location>
</feature>
<name>A0A7G1KIE9_9NOCA</name>
<organism evidence="2 3">
    <name type="scientific">Nocardia wallacei</name>
    <dbReference type="NCBI Taxonomy" id="480035"/>
    <lineage>
        <taxon>Bacteria</taxon>
        <taxon>Bacillati</taxon>
        <taxon>Actinomycetota</taxon>
        <taxon>Actinomycetes</taxon>
        <taxon>Mycobacteriales</taxon>
        <taxon>Nocardiaceae</taxon>
        <taxon>Nocardia</taxon>
    </lineage>
</organism>
<dbReference type="AlphaFoldDB" id="A0A7G1KIE9"/>
<proteinExistence type="predicted"/>
<dbReference type="Proteomes" id="UP000516173">
    <property type="component" value="Chromosome"/>
</dbReference>
<feature type="region of interest" description="Disordered" evidence="1">
    <location>
        <begin position="1"/>
        <end position="26"/>
    </location>
</feature>
<protein>
    <submittedName>
        <fullName evidence="2">Uncharacterized protein</fullName>
    </submittedName>
</protein>
<dbReference type="KEGG" id="nwl:NWFMUON74_24430"/>
<sequence>MRKISRRCPARTAPPETDSDRRRRGAAVEVTGVVRTPLAAGAGTPGSPALTAAFGRPRAANRTGHPRRTRWSGGLPEHRTAATLEFARKLLKCPVFGLCPISEGWTETMTFLALGYLRTDISRQRQQWDEAQIRSLARRLGYNLCKTIAFSHRTDDRMRQLADAAVAARADAVIVPSVDHLDSGTVPAGLVAATDIITVSPQHTYARWSTGELPYAGGM</sequence>
<accession>A0A7G1KIE9</accession>
<evidence type="ECO:0000313" key="2">
    <source>
        <dbReference type="EMBL" id="BCK54671.1"/>
    </source>
</evidence>
<reference evidence="2 3" key="1">
    <citation type="submission" date="2020-08" db="EMBL/GenBank/DDBJ databases">
        <title>Genome Sequencing of Nocardia wallacei strain FMUON74 and assembly.</title>
        <authorList>
            <person name="Toyokawa M."/>
            <person name="Uesaka K."/>
        </authorList>
    </citation>
    <scope>NUCLEOTIDE SEQUENCE [LARGE SCALE GENOMIC DNA]</scope>
    <source>
        <strain evidence="2 3">FMUON74</strain>
    </source>
</reference>
<evidence type="ECO:0000256" key="1">
    <source>
        <dbReference type="SAM" id="MobiDB-lite"/>
    </source>
</evidence>
<dbReference type="EMBL" id="AP023396">
    <property type="protein sequence ID" value="BCK54671.1"/>
    <property type="molecule type" value="Genomic_DNA"/>
</dbReference>
<keyword evidence="3" id="KW-1185">Reference proteome</keyword>
<gene>
    <name evidence="2" type="ORF">NWFMUON74_24430</name>
</gene>